<evidence type="ECO:0000313" key="4">
    <source>
        <dbReference type="EMBL" id="QMW21833.1"/>
    </source>
</evidence>
<protein>
    <submittedName>
        <fullName evidence="4">CDP-alcohol phosphatidyltransferase family protein</fullName>
    </submittedName>
</protein>
<accession>A0A7G5IEP1</accession>
<comment type="similarity">
    <text evidence="2">Belongs to the CDP-alcohol phosphatidyltransferase class-I family.</text>
</comment>
<reference evidence="4 5" key="1">
    <citation type="submission" date="2020-07" db="EMBL/GenBank/DDBJ databases">
        <title>Complete genome sequence for Sandaracinobacter sp. M6.</title>
        <authorList>
            <person name="Tang Y."/>
            <person name="Liu Q."/>
            <person name="Guo Z."/>
            <person name="Lei P."/>
            <person name="Huang B."/>
        </authorList>
    </citation>
    <scope>NUCLEOTIDE SEQUENCE [LARGE SCALE GENOMIC DNA]</scope>
    <source>
        <strain evidence="4 5">M6</strain>
    </source>
</reference>
<dbReference type="Gene3D" id="1.20.120.1760">
    <property type="match status" value="1"/>
</dbReference>
<sequence length="283" mass="30761">MSPTAPRAPFVDSSRPREIEPLSNRLLIHRVSNALLPLAIRAGIHPNLVSLTGLACGLLAALAYAEWRYPLACLAGLVLMLAWHIADGLDGSLARATGKTSDFGRLVDGIADYATFVAVYLALALSLENWPLALAVAVLSGALHALQSMFYEAERATYIRRLSGRFAATPRSAAGGPIERLYNRGEAWLGNRTRPFDDHLRRAPPAHHQALLAAWASAAAPRLKALTLLSANARTVAIFLACIAGSPWLFWAYEIIGLTLLALFLGRRLRQVEQTLLQDQPRC</sequence>
<feature type="transmembrane region" description="Helical" evidence="3">
    <location>
        <begin position="44"/>
        <end position="63"/>
    </location>
</feature>
<keyword evidence="3" id="KW-0812">Transmembrane</keyword>
<dbReference type="RefSeq" id="WP_182294679.1">
    <property type="nucleotide sequence ID" value="NZ_CP059851.1"/>
</dbReference>
<name>A0A7G5IEP1_9SPHN</name>
<dbReference type="InterPro" id="IPR000462">
    <property type="entry name" value="CDP-OH_P_trans"/>
</dbReference>
<keyword evidence="5" id="KW-1185">Reference proteome</keyword>
<gene>
    <name evidence="4" type="ORF">H3309_10545</name>
</gene>
<dbReference type="KEGG" id="sand:H3309_10545"/>
<evidence type="ECO:0000313" key="5">
    <source>
        <dbReference type="Proteomes" id="UP000515292"/>
    </source>
</evidence>
<dbReference type="GO" id="GO:0016020">
    <property type="term" value="C:membrane"/>
    <property type="evidence" value="ECO:0007669"/>
    <property type="project" value="InterPro"/>
</dbReference>
<dbReference type="EMBL" id="CP059851">
    <property type="protein sequence ID" value="QMW21833.1"/>
    <property type="molecule type" value="Genomic_DNA"/>
</dbReference>
<feature type="transmembrane region" description="Helical" evidence="3">
    <location>
        <begin position="237"/>
        <end position="265"/>
    </location>
</feature>
<feature type="transmembrane region" description="Helical" evidence="3">
    <location>
        <begin position="132"/>
        <end position="151"/>
    </location>
</feature>
<organism evidence="4 5">
    <name type="scientific">Sandaracinobacteroides saxicola</name>
    <dbReference type="NCBI Taxonomy" id="2759707"/>
    <lineage>
        <taxon>Bacteria</taxon>
        <taxon>Pseudomonadati</taxon>
        <taxon>Pseudomonadota</taxon>
        <taxon>Alphaproteobacteria</taxon>
        <taxon>Sphingomonadales</taxon>
        <taxon>Sphingosinicellaceae</taxon>
        <taxon>Sandaracinobacteroides</taxon>
    </lineage>
</organism>
<dbReference type="Proteomes" id="UP000515292">
    <property type="component" value="Chromosome"/>
</dbReference>
<feature type="transmembrane region" description="Helical" evidence="3">
    <location>
        <begin position="69"/>
        <end position="86"/>
    </location>
</feature>
<keyword evidence="3" id="KW-0472">Membrane</keyword>
<evidence type="ECO:0000256" key="1">
    <source>
        <dbReference type="ARBA" id="ARBA00022679"/>
    </source>
</evidence>
<dbReference type="InterPro" id="IPR048254">
    <property type="entry name" value="CDP_ALCOHOL_P_TRANSF_CS"/>
</dbReference>
<dbReference type="InterPro" id="IPR043130">
    <property type="entry name" value="CDP-OH_PTrfase_TM_dom"/>
</dbReference>
<keyword evidence="1 2" id="KW-0808">Transferase</keyword>
<dbReference type="PROSITE" id="PS00379">
    <property type="entry name" value="CDP_ALCOHOL_P_TRANSF"/>
    <property type="match status" value="1"/>
</dbReference>
<dbReference type="GO" id="GO:0008654">
    <property type="term" value="P:phospholipid biosynthetic process"/>
    <property type="evidence" value="ECO:0007669"/>
    <property type="project" value="InterPro"/>
</dbReference>
<dbReference type="Pfam" id="PF01066">
    <property type="entry name" value="CDP-OH_P_transf"/>
    <property type="match status" value="1"/>
</dbReference>
<proteinExistence type="inferred from homology"/>
<evidence type="ECO:0000256" key="3">
    <source>
        <dbReference type="SAM" id="Phobius"/>
    </source>
</evidence>
<evidence type="ECO:0000256" key="2">
    <source>
        <dbReference type="RuleBase" id="RU003750"/>
    </source>
</evidence>
<keyword evidence="3" id="KW-1133">Transmembrane helix</keyword>
<dbReference type="AlphaFoldDB" id="A0A7G5IEP1"/>
<dbReference type="GO" id="GO:0016780">
    <property type="term" value="F:phosphotransferase activity, for other substituted phosphate groups"/>
    <property type="evidence" value="ECO:0007669"/>
    <property type="project" value="InterPro"/>
</dbReference>